<proteinExistence type="predicted"/>
<evidence type="ECO:0000313" key="6">
    <source>
        <dbReference type="Proteomes" id="UP000317257"/>
    </source>
</evidence>
<protein>
    <submittedName>
        <fullName evidence="3">Uncharacterized protein</fullName>
    </submittedName>
</protein>
<accession>A0A5C6GB49</accession>
<evidence type="ECO:0000313" key="3">
    <source>
        <dbReference type="EMBL" id="OAA47063.1"/>
    </source>
</evidence>
<evidence type="ECO:0000313" key="5">
    <source>
        <dbReference type="Proteomes" id="UP000243498"/>
    </source>
</evidence>
<dbReference type="OrthoDB" id="4961422at2759"/>
<feature type="transmembrane region" description="Helical" evidence="2">
    <location>
        <begin position="88"/>
        <end position="108"/>
    </location>
</feature>
<dbReference type="STRING" id="1081105.A0A162JTC4"/>
<dbReference type="Proteomes" id="UP000317257">
    <property type="component" value="Unassembled WGS sequence"/>
</dbReference>
<keyword evidence="1" id="KW-0175">Coiled coil</keyword>
<evidence type="ECO:0000256" key="2">
    <source>
        <dbReference type="SAM" id="Phobius"/>
    </source>
</evidence>
<feature type="coiled-coil region" evidence="1">
    <location>
        <begin position="34"/>
        <end position="61"/>
    </location>
</feature>
<reference evidence="6" key="2">
    <citation type="submission" date="2018-12" db="EMBL/GenBank/DDBJ databases">
        <title>The complete genome of Metarhizium rileyi, a key fungal pathogen of Lepidoptera.</title>
        <authorList>
            <person name="Binneck E."/>
            <person name="Lastra C.C.L."/>
            <person name="Sosa-Gomez D.R."/>
        </authorList>
    </citation>
    <scope>NUCLEOTIDE SEQUENCE [LARGE SCALE GENOMIC DNA]</scope>
    <source>
        <strain evidence="6">Cep018-CH2</strain>
    </source>
</reference>
<dbReference type="EMBL" id="SBHS01000008">
    <property type="protein sequence ID" value="TWU75135.1"/>
    <property type="molecule type" value="Genomic_DNA"/>
</dbReference>
<evidence type="ECO:0000256" key="1">
    <source>
        <dbReference type="SAM" id="Coils"/>
    </source>
</evidence>
<accession>A0A162JTC4</accession>
<organism evidence="3 5">
    <name type="scientific">Metarhizium rileyi (strain RCEF 4871)</name>
    <name type="common">Nomuraea rileyi</name>
    <dbReference type="NCBI Taxonomy" id="1649241"/>
    <lineage>
        <taxon>Eukaryota</taxon>
        <taxon>Fungi</taxon>
        <taxon>Dikarya</taxon>
        <taxon>Ascomycota</taxon>
        <taxon>Pezizomycotina</taxon>
        <taxon>Sordariomycetes</taxon>
        <taxon>Hypocreomycetidae</taxon>
        <taxon>Hypocreales</taxon>
        <taxon>Clavicipitaceae</taxon>
        <taxon>Metarhizium</taxon>
    </lineage>
</organism>
<keyword evidence="5" id="KW-1185">Reference proteome</keyword>
<keyword evidence="2" id="KW-0812">Transmembrane</keyword>
<keyword evidence="2" id="KW-0472">Membrane</keyword>
<name>A0A162JTC4_METRR</name>
<gene>
    <name evidence="4" type="ORF">ED733_002892</name>
    <name evidence="3" type="ORF">NOR_02699</name>
</gene>
<comment type="caution">
    <text evidence="3">The sequence shown here is derived from an EMBL/GenBank/DDBJ whole genome shotgun (WGS) entry which is preliminary data.</text>
</comment>
<dbReference type="AlphaFoldDB" id="A0A162JTC4"/>
<keyword evidence="2" id="KW-1133">Transmembrane helix</keyword>
<reference evidence="4" key="3">
    <citation type="journal article" date="2019" name="Microbiol. Resour. Announc.">
        <title>Genome Sequence of Metarhizium rileyi, a Microbial Control Agent for Lepidoptera.</title>
        <authorList>
            <person name="Binneck E."/>
            <person name="Lastra C.C.L."/>
            <person name="Sosa-Gomez D.R."/>
        </authorList>
    </citation>
    <scope>NUCLEOTIDE SEQUENCE</scope>
    <source>
        <strain evidence="4">Cep018-CH2</strain>
    </source>
</reference>
<sequence>MDDRLKDAVEELTVQQIILDSLDGQTWDGIEEERGEALQSIERLKRQIKKLRQDRAQIGDGNEVGLPASQKQSSPGPFNRECFPAARLLMHVLAISLPVLWFVQLFTFTCS</sequence>
<dbReference type="Proteomes" id="UP000243498">
    <property type="component" value="Unassembled WGS sequence"/>
</dbReference>
<evidence type="ECO:0000313" key="4">
    <source>
        <dbReference type="EMBL" id="TWU75135.1"/>
    </source>
</evidence>
<dbReference type="EMBL" id="AZHC01000006">
    <property type="protein sequence ID" value="OAA47063.1"/>
    <property type="molecule type" value="Genomic_DNA"/>
</dbReference>
<reference evidence="3 5" key="1">
    <citation type="journal article" date="2016" name="Genome Biol. Evol.">
        <title>Divergent and convergent evolution of fungal pathogenicity.</title>
        <authorList>
            <person name="Shang Y."/>
            <person name="Xiao G."/>
            <person name="Zheng P."/>
            <person name="Cen K."/>
            <person name="Zhan S."/>
            <person name="Wang C."/>
        </authorList>
    </citation>
    <scope>NUCLEOTIDE SEQUENCE [LARGE SCALE GENOMIC DNA]</scope>
    <source>
        <strain evidence="3 5">RCEF 4871</strain>
    </source>
</reference>